<dbReference type="Pfam" id="PF13458">
    <property type="entry name" value="Peripla_BP_6"/>
    <property type="match status" value="1"/>
</dbReference>
<proteinExistence type="inferred from homology"/>
<dbReference type="InterPro" id="IPR051010">
    <property type="entry name" value="BCAA_transport"/>
</dbReference>
<dbReference type="PROSITE" id="PS51257">
    <property type="entry name" value="PROKAR_LIPOPROTEIN"/>
    <property type="match status" value="1"/>
</dbReference>
<evidence type="ECO:0000313" key="6">
    <source>
        <dbReference type="EMBL" id="MBL7625593.1"/>
    </source>
</evidence>
<dbReference type="AlphaFoldDB" id="A0A937R4E8"/>
<dbReference type="Gene3D" id="3.40.50.2300">
    <property type="match status" value="2"/>
</dbReference>
<dbReference type="EMBL" id="JAEACQ010000001">
    <property type="protein sequence ID" value="MBL7625593.1"/>
    <property type="molecule type" value="Genomic_DNA"/>
</dbReference>
<dbReference type="InterPro" id="IPR028081">
    <property type="entry name" value="Leu-bd"/>
</dbReference>
<reference evidence="6" key="1">
    <citation type="submission" date="2020-12" db="EMBL/GenBank/DDBJ databases">
        <title>Genomic characterization of non-nitrogen-fixing Frankia strains.</title>
        <authorList>
            <person name="Carlos-Shanley C."/>
            <person name="Guerra T."/>
            <person name="Hahn D."/>
        </authorList>
    </citation>
    <scope>NUCLEOTIDE SEQUENCE</scope>
    <source>
        <strain evidence="6">CN6</strain>
    </source>
</reference>
<dbReference type="SUPFAM" id="SSF53822">
    <property type="entry name" value="Periplasmic binding protein-like I"/>
    <property type="match status" value="1"/>
</dbReference>
<evidence type="ECO:0000259" key="5">
    <source>
        <dbReference type="Pfam" id="PF13458"/>
    </source>
</evidence>
<feature type="chain" id="PRO_5039357632" evidence="4">
    <location>
        <begin position="37"/>
        <end position="431"/>
    </location>
</feature>
<sequence>MDLRTWPGVSGRRPRWRRTAAVAAVAALALVGTACGGGDEPSPEPTGAADTSLLGPRQPASGTPIKVGLLSDGQSAAIDNKIQVDAGQALTKFLNEYRGGLGGRPIDLVSCESHADPGLAADCASKLIQADVQVVVLGEATALRDAWQPLHDAGIPIFVYGTTETAALLDRESTFVMVSQIAAFIDQPITVARENNLKKVTAVVIDVPTATSFLQSVGKQMYADLGMEVEQVAIPPGTADMTPQMAKIAAGGPTSVHIVGNDSFCIAALKGLRDVNFTGPISTLNGCVTDSTRTAVGDYLEGVYMSSPLPLGDAKDPGLGQWEAIVKTYADGKIDLSNSMGPTMYMTMLAMRNALEGITGDITSATIAEKIRTMPEMAVPGGGGLKFQCNGQAYGLTPAVCTRGTLLTRLDAKGQPTLPYRPIDSLTPRGN</sequence>
<comment type="similarity">
    <text evidence="1">Belongs to the leucine-binding protein family.</text>
</comment>
<accession>A0A937R4E8</accession>
<evidence type="ECO:0000313" key="7">
    <source>
        <dbReference type="Proteomes" id="UP000604475"/>
    </source>
</evidence>
<dbReference type="RefSeq" id="WP_203006707.1">
    <property type="nucleotide sequence ID" value="NZ_JADWYU010000254.1"/>
</dbReference>
<evidence type="ECO:0000256" key="4">
    <source>
        <dbReference type="SAM" id="SignalP"/>
    </source>
</evidence>
<organism evidence="6 7">
    <name type="scientific">Frankia nepalensis</name>
    <dbReference type="NCBI Taxonomy" id="1836974"/>
    <lineage>
        <taxon>Bacteria</taxon>
        <taxon>Bacillati</taxon>
        <taxon>Actinomycetota</taxon>
        <taxon>Actinomycetes</taxon>
        <taxon>Frankiales</taxon>
        <taxon>Frankiaceae</taxon>
        <taxon>Frankia</taxon>
    </lineage>
</organism>
<evidence type="ECO:0000256" key="1">
    <source>
        <dbReference type="ARBA" id="ARBA00010062"/>
    </source>
</evidence>
<keyword evidence="2 4" id="KW-0732">Signal</keyword>
<feature type="region of interest" description="Disordered" evidence="3">
    <location>
        <begin position="36"/>
        <end position="57"/>
    </location>
</feature>
<feature type="domain" description="Leucine-binding protein" evidence="5">
    <location>
        <begin position="64"/>
        <end position="393"/>
    </location>
</feature>
<gene>
    <name evidence="6" type="ORF">I7412_00035</name>
</gene>
<protein>
    <submittedName>
        <fullName evidence="6">ABC transporter substrate-binding protein</fullName>
    </submittedName>
</protein>
<dbReference type="PANTHER" id="PTHR30483">
    <property type="entry name" value="LEUCINE-SPECIFIC-BINDING PROTEIN"/>
    <property type="match status" value="1"/>
</dbReference>
<dbReference type="PANTHER" id="PTHR30483:SF6">
    <property type="entry name" value="PERIPLASMIC BINDING PROTEIN OF ABC TRANSPORTER FOR NATURAL AMINO ACIDS"/>
    <property type="match status" value="1"/>
</dbReference>
<evidence type="ECO:0000256" key="3">
    <source>
        <dbReference type="SAM" id="MobiDB-lite"/>
    </source>
</evidence>
<name>A0A937R4E8_9ACTN</name>
<dbReference type="Proteomes" id="UP000604475">
    <property type="component" value="Unassembled WGS sequence"/>
</dbReference>
<comment type="caution">
    <text evidence="6">The sequence shown here is derived from an EMBL/GenBank/DDBJ whole genome shotgun (WGS) entry which is preliminary data.</text>
</comment>
<keyword evidence="7" id="KW-1185">Reference proteome</keyword>
<evidence type="ECO:0000256" key="2">
    <source>
        <dbReference type="ARBA" id="ARBA00022729"/>
    </source>
</evidence>
<dbReference type="InterPro" id="IPR028082">
    <property type="entry name" value="Peripla_BP_I"/>
</dbReference>
<feature type="signal peptide" evidence="4">
    <location>
        <begin position="1"/>
        <end position="36"/>
    </location>
</feature>